<dbReference type="GO" id="GO:0008270">
    <property type="term" value="F:zinc ion binding"/>
    <property type="evidence" value="ECO:0007669"/>
    <property type="project" value="UniProtKB-KW"/>
</dbReference>
<dbReference type="PROSITE" id="PS50016">
    <property type="entry name" value="ZF_PHD_2"/>
    <property type="match status" value="1"/>
</dbReference>
<dbReference type="SUPFAM" id="SSF47769">
    <property type="entry name" value="SAM/Pointed domain"/>
    <property type="match status" value="1"/>
</dbReference>
<protein>
    <submittedName>
        <fullName evidence="6">Polyhomeotic-like protein 2</fullName>
    </submittedName>
</protein>
<evidence type="ECO:0000259" key="5">
    <source>
        <dbReference type="PROSITE" id="PS50016"/>
    </source>
</evidence>
<dbReference type="Gene3D" id="3.30.40.10">
    <property type="entry name" value="Zinc/RING finger domain, C3HC4 (zinc finger)"/>
    <property type="match status" value="1"/>
</dbReference>
<keyword evidence="3" id="KW-0862">Zinc</keyword>
<dbReference type="InterPro" id="IPR050548">
    <property type="entry name" value="PcG_chromatin_remod_factors"/>
</dbReference>
<dbReference type="InterPro" id="IPR013083">
    <property type="entry name" value="Znf_RING/FYVE/PHD"/>
</dbReference>
<evidence type="ECO:0000313" key="7">
    <source>
        <dbReference type="Proteomes" id="UP000478052"/>
    </source>
</evidence>
<dbReference type="InterPro" id="IPR019787">
    <property type="entry name" value="Znf_PHD-finger"/>
</dbReference>
<keyword evidence="7" id="KW-1185">Reference proteome</keyword>
<comment type="caution">
    <text evidence="6">The sequence shown here is derived from an EMBL/GenBank/DDBJ whole genome shotgun (WGS) entry which is preliminary data.</text>
</comment>
<keyword evidence="2 4" id="KW-0863">Zinc-finger</keyword>
<dbReference type="OrthoDB" id="10004495at2759"/>
<dbReference type="GO" id="GO:0003682">
    <property type="term" value="F:chromatin binding"/>
    <property type="evidence" value="ECO:0007669"/>
    <property type="project" value="TreeGrafter"/>
</dbReference>
<dbReference type="InterPro" id="IPR011011">
    <property type="entry name" value="Znf_FYVE_PHD"/>
</dbReference>
<dbReference type="GO" id="GO:0005634">
    <property type="term" value="C:nucleus"/>
    <property type="evidence" value="ECO:0007669"/>
    <property type="project" value="TreeGrafter"/>
</dbReference>
<evidence type="ECO:0000256" key="2">
    <source>
        <dbReference type="ARBA" id="ARBA00022771"/>
    </source>
</evidence>
<accession>A0A6G0WP42</accession>
<feature type="domain" description="PHD-type" evidence="5">
    <location>
        <begin position="103"/>
        <end position="157"/>
    </location>
</feature>
<evidence type="ECO:0000256" key="1">
    <source>
        <dbReference type="ARBA" id="ARBA00022723"/>
    </source>
</evidence>
<sequence>MAKRKRIGTKLRIVFKKPQQNLKTKVAFDPSVTHIPKKKAKYSDRNKNNLKKLDTAKSNGLPVNPETEFSGCSSTEMNGVSPIHSSINSAVKHPTPAVTQEVSKNCCLCSKMTEKKDLVDCPICDVRVHKACLIVNDPVWKIKLDFSPWLCERCRKKRCSKCLKECHSVMYYCVCCEVGLHRSCYESYYIKPMKQVDHDKFVCNPCSDLATQINPEEVDTDVDLCTADNMSLSSSESNKSDSSFAIQGHENNIPMSLKWSTSDVTEYLKSELPQEVIDKLTNLKIDGRALQLLQRSDIVSNMGLKLGHALKLYKQW</sequence>
<gene>
    <name evidence="6" type="ORF">FWK35_00020744</name>
</gene>
<keyword evidence="1" id="KW-0479">Metal-binding</keyword>
<evidence type="ECO:0000256" key="4">
    <source>
        <dbReference type="PROSITE-ProRule" id="PRU00146"/>
    </source>
</evidence>
<dbReference type="EMBL" id="VUJU01008551">
    <property type="protein sequence ID" value="KAF0729109.1"/>
    <property type="molecule type" value="Genomic_DNA"/>
</dbReference>
<dbReference type="PANTHER" id="PTHR12247">
    <property type="entry name" value="POLYCOMB GROUP PROTEIN"/>
    <property type="match status" value="1"/>
</dbReference>
<dbReference type="InterPro" id="IPR001660">
    <property type="entry name" value="SAM"/>
</dbReference>
<reference evidence="6 7" key="1">
    <citation type="submission" date="2019-08" db="EMBL/GenBank/DDBJ databases">
        <title>Whole genome of Aphis craccivora.</title>
        <authorList>
            <person name="Voronova N.V."/>
            <person name="Shulinski R.S."/>
            <person name="Bandarenka Y.V."/>
            <person name="Zhorov D.G."/>
            <person name="Warner D."/>
        </authorList>
    </citation>
    <scope>NUCLEOTIDE SEQUENCE [LARGE SCALE GENOMIC DNA]</scope>
    <source>
        <strain evidence="6">180601</strain>
        <tissue evidence="6">Whole Body</tissue>
    </source>
</reference>
<dbReference type="PANTHER" id="PTHR12247:SF131">
    <property type="entry name" value="LD05287P"/>
    <property type="match status" value="1"/>
</dbReference>
<dbReference type="Gene3D" id="1.10.150.50">
    <property type="entry name" value="Transcription Factor, Ets-1"/>
    <property type="match status" value="1"/>
</dbReference>
<dbReference type="Proteomes" id="UP000478052">
    <property type="component" value="Unassembled WGS sequence"/>
</dbReference>
<dbReference type="AlphaFoldDB" id="A0A6G0WP42"/>
<dbReference type="InterPro" id="IPR013761">
    <property type="entry name" value="SAM/pointed_sf"/>
</dbReference>
<dbReference type="GO" id="GO:0042393">
    <property type="term" value="F:histone binding"/>
    <property type="evidence" value="ECO:0007669"/>
    <property type="project" value="TreeGrafter"/>
</dbReference>
<dbReference type="Pfam" id="PF00536">
    <property type="entry name" value="SAM_1"/>
    <property type="match status" value="1"/>
</dbReference>
<proteinExistence type="predicted"/>
<name>A0A6G0WP42_APHCR</name>
<evidence type="ECO:0000256" key="3">
    <source>
        <dbReference type="ARBA" id="ARBA00022833"/>
    </source>
</evidence>
<organism evidence="6 7">
    <name type="scientific">Aphis craccivora</name>
    <name type="common">Cowpea aphid</name>
    <dbReference type="NCBI Taxonomy" id="307492"/>
    <lineage>
        <taxon>Eukaryota</taxon>
        <taxon>Metazoa</taxon>
        <taxon>Ecdysozoa</taxon>
        <taxon>Arthropoda</taxon>
        <taxon>Hexapoda</taxon>
        <taxon>Insecta</taxon>
        <taxon>Pterygota</taxon>
        <taxon>Neoptera</taxon>
        <taxon>Paraneoptera</taxon>
        <taxon>Hemiptera</taxon>
        <taxon>Sternorrhyncha</taxon>
        <taxon>Aphidomorpha</taxon>
        <taxon>Aphidoidea</taxon>
        <taxon>Aphididae</taxon>
        <taxon>Aphidini</taxon>
        <taxon>Aphis</taxon>
        <taxon>Aphis</taxon>
    </lineage>
</organism>
<dbReference type="GO" id="GO:0045892">
    <property type="term" value="P:negative regulation of DNA-templated transcription"/>
    <property type="evidence" value="ECO:0007669"/>
    <property type="project" value="TreeGrafter"/>
</dbReference>
<dbReference type="SUPFAM" id="SSF57903">
    <property type="entry name" value="FYVE/PHD zinc finger"/>
    <property type="match status" value="1"/>
</dbReference>
<evidence type="ECO:0000313" key="6">
    <source>
        <dbReference type="EMBL" id="KAF0729109.1"/>
    </source>
</evidence>